<dbReference type="EMBL" id="CAJOBI010104583">
    <property type="protein sequence ID" value="CAF4603691.1"/>
    <property type="molecule type" value="Genomic_DNA"/>
</dbReference>
<dbReference type="GO" id="GO:0005737">
    <property type="term" value="C:cytoplasm"/>
    <property type="evidence" value="ECO:0007669"/>
    <property type="project" value="TreeGrafter"/>
</dbReference>
<feature type="domain" description="EF-hand" evidence="3">
    <location>
        <begin position="12"/>
        <end position="47"/>
    </location>
</feature>
<protein>
    <submittedName>
        <fullName evidence="4">Uncharacterized protein</fullName>
    </submittedName>
</protein>
<dbReference type="InterPro" id="IPR011992">
    <property type="entry name" value="EF-hand-dom_pair"/>
</dbReference>
<dbReference type="GO" id="GO:0005509">
    <property type="term" value="F:calcium ion binding"/>
    <property type="evidence" value="ECO:0007669"/>
    <property type="project" value="InterPro"/>
</dbReference>
<comment type="caution">
    <text evidence="4">The sequence shown here is derived from an EMBL/GenBank/DDBJ whole genome shotgun (WGS) entry which is preliminary data.</text>
</comment>
<dbReference type="Pfam" id="PF12763">
    <property type="entry name" value="EH"/>
    <property type="match status" value="1"/>
</dbReference>
<dbReference type="PROSITE" id="PS00018">
    <property type="entry name" value="EF_HAND_1"/>
    <property type="match status" value="1"/>
</dbReference>
<dbReference type="PANTHER" id="PTHR11216">
    <property type="entry name" value="EH DOMAIN"/>
    <property type="match status" value="1"/>
</dbReference>
<keyword evidence="1" id="KW-0106">Calcium</keyword>
<dbReference type="PROSITE" id="PS50222">
    <property type="entry name" value="EF_HAND_2"/>
    <property type="match status" value="1"/>
</dbReference>
<dbReference type="SUPFAM" id="SSF47473">
    <property type="entry name" value="EF-hand"/>
    <property type="match status" value="1"/>
</dbReference>
<dbReference type="GO" id="GO:0016197">
    <property type="term" value="P:endosomal transport"/>
    <property type="evidence" value="ECO:0007669"/>
    <property type="project" value="TreeGrafter"/>
</dbReference>
<evidence type="ECO:0000313" key="4">
    <source>
        <dbReference type="EMBL" id="CAF4603691.1"/>
    </source>
</evidence>
<evidence type="ECO:0000259" key="3">
    <source>
        <dbReference type="PROSITE" id="PS50222"/>
    </source>
</evidence>
<dbReference type="PROSITE" id="PS50031">
    <property type="entry name" value="EH"/>
    <property type="match status" value="1"/>
</dbReference>
<dbReference type="InterPro" id="IPR002048">
    <property type="entry name" value="EF_hand_dom"/>
</dbReference>
<proteinExistence type="predicted"/>
<accession>A0A8S2Z6L6</accession>
<name>A0A8S2Z6L6_9BILA</name>
<gene>
    <name evidence="5" type="ORF">GIL414_LOCUS41565</name>
    <name evidence="6" type="ORF">GIL414_LOCUS50372</name>
    <name evidence="4" type="ORF">SMN809_LOCUS39196</name>
</gene>
<feature type="non-terminal residue" evidence="4">
    <location>
        <position position="69"/>
    </location>
</feature>
<dbReference type="InterPro" id="IPR000261">
    <property type="entry name" value="EH_dom"/>
</dbReference>
<sequence length="69" mass="7833">HIAKEFFERSNLPTSELSQIWNLSDVNHDGALSLGEFCTAMHLVVLRLNGFQLPDELPQQLQPFTPLID</sequence>
<reference evidence="4" key="1">
    <citation type="submission" date="2021-02" db="EMBL/GenBank/DDBJ databases">
        <authorList>
            <person name="Nowell W R."/>
        </authorList>
    </citation>
    <scope>NUCLEOTIDE SEQUENCE</scope>
</reference>
<dbReference type="Gene3D" id="1.10.238.10">
    <property type="entry name" value="EF-hand"/>
    <property type="match status" value="1"/>
</dbReference>
<dbReference type="GO" id="GO:0005886">
    <property type="term" value="C:plasma membrane"/>
    <property type="evidence" value="ECO:0007669"/>
    <property type="project" value="TreeGrafter"/>
</dbReference>
<evidence type="ECO:0000313" key="7">
    <source>
        <dbReference type="Proteomes" id="UP000676336"/>
    </source>
</evidence>
<dbReference type="EMBL" id="CAJOBJ010118136">
    <property type="protein sequence ID" value="CAF4662995.1"/>
    <property type="molecule type" value="Genomic_DNA"/>
</dbReference>
<dbReference type="SMART" id="SM00027">
    <property type="entry name" value="EH"/>
    <property type="match status" value="1"/>
</dbReference>
<dbReference type="Proteomes" id="UP000681720">
    <property type="component" value="Unassembled WGS sequence"/>
</dbReference>
<dbReference type="Proteomes" id="UP000676336">
    <property type="component" value="Unassembled WGS sequence"/>
</dbReference>
<feature type="domain" description="EH" evidence="2">
    <location>
        <begin position="1"/>
        <end position="63"/>
    </location>
</feature>
<organism evidence="4 7">
    <name type="scientific">Rotaria magnacalcarata</name>
    <dbReference type="NCBI Taxonomy" id="392030"/>
    <lineage>
        <taxon>Eukaryota</taxon>
        <taxon>Metazoa</taxon>
        <taxon>Spiralia</taxon>
        <taxon>Gnathifera</taxon>
        <taxon>Rotifera</taxon>
        <taxon>Eurotatoria</taxon>
        <taxon>Bdelloidea</taxon>
        <taxon>Philodinida</taxon>
        <taxon>Philodinidae</taxon>
        <taxon>Rotaria</taxon>
    </lineage>
</organism>
<evidence type="ECO:0000256" key="1">
    <source>
        <dbReference type="ARBA" id="ARBA00022837"/>
    </source>
</evidence>
<evidence type="ECO:0000313" key="6">
    <source>
        <dbReference type="EMBL" id="CAF4870791.1"/>
    </source>
</evidence>
<dbReference type="GO" id="GO:0006897">
    <property type="term" value="P:endocytosis"/>
    <property type="evidence" value="ECO:0007669"/>
    <property type="project" value="TreeGrafter"/>
</dbReference>
<evidence type="ECO:0000259" key="2">
    <source>
        <dbReference type="PROSITE" id="PS50031"/>
    </source>
</evidence>
<feature type="non-terminal residue" evidence="4">
    <location>
        <position position="1"/>
    </location>
</feature>
<dbReference type="EMBL" id="CAJOBJ010167699">
    <property type="protein sequence ID" value="CAF4870791.1"/>
    <property type="molecule type" value="Genomic_DNA"/>
</dbReference>
<dbReference type="CDD" id="cd00052">
    <property type="entry name" value="EH"/>
    <property type="match status" value="1"/>
</dbReference>
<dbReference type="InterPro" id="IPR018247">
    <property type="entry name" value="EF_Hand_1_Ca_BS"/>
</dbReference>
<dbReference type="AlphaFoldDB" id="A0A8S2Z6L6"/>
<evidence type="ECO:0000313" key="5">
    <source>
        <dbReference type="EMBL" id="CAF4662995.1"/>
    </source>
</evidence>
<dbReference type="PANTHER" id="PTHR11216:SF174">
    <property type="entry name" value="GH06923P"/>
    <property type="match status" value="1"/>
</dbReference>